<sequence length="645" mass="70416">MADGGTAVDPGGSGVAVSGTQQNRGGRRRGPRRGGANNQTPVETAGDEQQPIARGTGRRGRGGQRQNQANDGPAQSQGDTQMENQNPARGSARRGRGGRQAGQNPQAQGQHPVSESESANRGERGGRGNQSRPANRGNRGAGPGRVYIPRPPPLFDEFERGEHGPQQDFTIGPLNPNSSRGRRGSFFQGNWHQGQMVQQRNGPNPFHFDPSAPEFVPGQPMRGPKTPKHNKPRKYPPRERAPSPEIPDAPNQDQREKLIYQLQQESLDCTICLNKVRKRDRIWSCSTCYNIFHLPCMRTWGNSTETAMWKCPLCQLDCPPNPPYKCFCGKEKNPEFSRGEIPHSCGKPCQKVKGVNCPHLCTEPCHPGPCPECPATVLKPCLCGKKRIPVRCGAKSALRMCALVCEKPLPCGKHKCARPCHDGACNDCEQEEEKVCCCGKETKMVRCGTTFSCEQVCGGMHSCGLHTCVQICHPPVIGAEAGKTCGPCPQSNEKLKTCPCSQTPLEKLGRTKCDEPVPTCGKTCNKQLFCGSGEHRCQSACHQGPCPPCPLSTSVPCRCGRSRQEVDCVEFNSNFELYSTLECDNICPKKLMCGKHVCQKKCCPLDMHICEKVCQKKLTCGKHTCSMLCHRGPCLPCTVVCSSDF</sequence>
<keyword evidence="5 10" id="KW-0863">Zinc-finger</keyword>
<keyword evidence="8" id="KW-0804">Transcription</keyword>
<evidence type="ECO:0000256" key="8">
    <source>
        <dbReference type="ARBA" id="ARBA00023163"/>
    </source>
</evidence>
<dbReference type="SMART" id="SM00438">
    <property type="entry name" value="ZnF_NFX"/>
    <property type="match status" value="6"/>
</dbReference>
<keyword evidence="15" id="KW-1185">Reference proteome</keyword>
<evidence type="ECO:0000256" key="4">
    <source>
        <dbReference type="ARBA" id="ARBA00022737"/>
    </source>
</evidence>
<proteinExistence type="inferred from homology"/>
<dbReference type="PANTHER" id="PTHR12360">
    <property type="entry name" value="NUCLEAR TRANSCRIPTION FACTOR, X-BOX BINDING 1 NFX1"/>
    <property type="match status" value="1"/>
</dbReference>
<evidence type="ECO:0000313" key="14">
    <source>
        <dbReference type="EMBL" id="CAJ0573103.1"/>
    </source>
</evidence>
<feature type="region of interest" description="Disordered" evidence="11">
    <location>
        <begin position="1"/>
        <end position="252"/>
    </location>
</feature>
<keyword evidence="3" id="KW-0479">Metal-binding</keyword>
<keyword evidence="7" id="KW-0805">Transcription regulation</keyword>
<comment type="subcellular location">
    <subcellularLocation>
        <location evidence="1">Nucleus</location>
    </subcellularLocation>
</comment>
<name>A0AA36FYN4_9BILA</name>
<evidence type="ECO:0000256" key="5">
    <source>
        <dbReference type="ARBA" id="ARBA00022771"/>
    </source>
</evidence>
<keyword evidence="6" id="KW-0862">Zinc</keyword>
<dbReference type="InterPro" id="IPR034078">
    <property type="entry name" value="NFX1_fam"/>
</dbReference>
<evidence type="ECO:0000256" key="9">
    <source>
        <dbReference type="ARBA" id="ARBA00023242"/>
    </source>
</evidence>
<feature type="domain" description="RING-type" evidence="13">
    <location>
        <begin position="269"/>
        <end position="315"/>
    </location>
</feature>
<feature type="compositionally biased region" description="Low complexity" evidence="11">
    <location>
        <begin position="101"/>
        <end position="110"/>
    </location>
</feature>
<comment type="caution">
    <text evidence="14">The sequence shown here is derived from an EMBL/GenBank/DDBJ whole genome shotgun (WGS) entry which is preliminary data.</text>
</comment>
<evidence type="ECO:0000256" key="7">
    <source>
        <dbReference type="ARBA" id="ARBA00023015"/>
    </source>
</evidence>
<dbReference type="EMBL" id="CATQJA010002613">
    <property type="protein sequence ID" value="CAJ0573103.1"/>
    <property type="molecule type" value="Genomic_DNA"/>
</dbReference>
<keyword evidence="9" id="KW-0539">Nucleus</keyword>
<dbReference type="Pfam" id="PF01422">
    <property type="entry name" value="zf-NF-X1"/>
    <property type="match status" value="6"/>
</dbReference>
<evidence type="ECO:0000256" key="2">
    <source>
        <dbReference type="ARBA" id="ARBA00007269"/>
    </source>
</evidence>
<evidence type="ECO:0000259" key="13">
    <source>
        <dbReference type="PROSITE" id="PS50089"/>
    </source>
</evidence>
<accession>A0AA36FYN4</accession>
<feature type="compositionally biased region" description="Polar residues" evidence="11">
    <location>
        <begin position="67"/>
        <end position="87"/>
    </location>
</feature>
<keyword evidence="4" id="KW-0677">Repeat</keyword>
<dbReference type="InterPro" id="IPR001841">
    <property type="entry name" value="Znf_RING"/>
</dbReference>
<reference evidence="14" key="1">
    <citation type="submission" date="2023-06" db="EMBL/GenBank/DDBJ databases">
        <authorList>
            <person name="Delattre M."/>
        </authorList>
    </citation>
    <scope>NUCLEOTIDE SEQUENCE</scope>
    <source>
        <strain evidence="14">AF72</strain>
    </source>
</reference>
<organism evidence="14 15">
    <name type="scientific">Mesorhabditis spiculigera</name>
    <dbReference type="NCBI Taxonomy" id="96644"/>
    <lineage>
        <taxon>Eukaryota</taxon>
        <taxon>Metazoa</taxon>
        <taxon>Ecdysozoa</taxon>
        <taxon>Nematoda</taxon>
        <taxon>Chromadorea</taxon>
        <taxon>Rhabditida</taxon>
        <taxon>Rhabditina</taxon>
        <taxon>Rhabditomorpha</taxon>
        <taxon>Rhabditoidea</taxon>
        <taxon>Rhabditidae</taxon>
        <taxon>Mesorhabditinae</taxon>
        <taxon>Mesorhabditis</taxon>
    </lineage>
</organism>
<dbReference type="InterPro" id="IPR019787">
    <property type="entry name" value="Znf_PHD-finger"/>
</dbReference>
<dbReference type="GO" id="GO:0000981">
    <property type="term" value="F:DNA-binding transcription factor activity, RNA polymerase II-specific"/>
    <property type="evidence" value="ECO:0007669"/>
    <property type="project" value="TreeGrafter"/>
</dbReference>
<evidence type="ECO:0000256" key="3">
    <source>
        <dbReference type="ARBA" id="ARBA00022723"/>
    </source>
</evidence>
<comment type="similarity">
    <text evidence="2">Belongs to the NFX1 family.</text>
</comment>
<evidence type="ECO:0000256" key="11">
    <source>
        <dbReference type="SAM" id="MobiDB-lite"/>
    </source>
</evidence>
<evidence type="ECO:0000313" key="15">
    <source>
        <dbReference type="Proteomes" id="UP001177023"/>
    </source>
</evidence>
<dbReference type="CDD" id="cd06008">
    <property type="entry name" value="NF-X1-zinc-finger"/>
    <property type="match status" value="4"/>
</dbReference>
<dbReference type="PANTHER" id="PTHR12360:SF12">
    <property type="entry name" value="TRANSCRIPTIONAL REPRESSOR NF-X1"/>
    <property type="match status" value="1"/>
</dbReference>
<feature type="domain" description="PHD-type" evidence="12">
    <location>
        <begin position="266"/>
        <end position="317"/>
    </location>
</feature>
<evidence type="ECO:0000259" key="12">
    <source>
        <dbReference type="PROSITE" id="PS50016"/>
    </source>
</evidence>
<dbReference type="PROSITE" id="PS50016">
    <property type="entry name" value="ZF_PHD_2"/>
    <property type="match status" value="1"/>
</dbReference>
<feature type="non-terminal residue" evidence="14">
    <location>
        <position position="1"/>
    </location>
</feature>
<dbReference type="GO" id="GO:0008270">
    <property type="term" value="F:zinc ion binding"/>
    <property type="evidence" value="ECO:0007669"/>
    <property type="project" value="UniProtKB-KW"/>
</dbReference>
<dbReference type="PROSITE" id="PS50089">
    <property type="entry name" value="ZF_RING_2"/>
    <property type="match status" value="1"/>
</dbReference>
<evidence type="ECO:0000256" key="1">
    <source>
        <dbReference type="ARBA" id="ARBA00004123"/>
    </source>
</evidence>
<dbReference type="SMART" id="SM00184">
    <property type="entry name" value="RING"/>
    <property type="match status" value="1"/>
</dbReference>
<gene>
    <name evidence="14" type="ORF">MSPICULIGERA_LOCUS11472</name>
</gene>
<evidence type="ECO:0000256" key="10">
    <source>
        <dbReference type="PROSITE-ProRule" id="PRU00175"/>
    </source>
</evidence>
<dbReference type="GO" id="GO:0005634">
    <property type="term" value="C:nucleus"/>
    <property type="evidence" value="ECO:0007669"/>
    <property type="project" value="UniProtKB-SubCell"/>
</dbReference>
<dbReference type="Proteomes" id="UP001177023">
    <property type="component" value="Unassembled WGS sequence"/>
</dbReference>
<dbReference type="GO" id="GO:0000122">
    <property type="term" value="P:negative regulation of transcription by RNA polymerase II"/>
    <property type="evidence" value="ECO:0007669"/>
    <property type="project" value="TreeGrafter"/>
</dbReference>
<dbReference type="AlphaFoldDB" id="A0AA36FYN4"/>
<feature type="compositionally biased region" description="Polar residues" evidence="11">
    <location>
        <begin position="187"/>
        <end position="202"/>
    </location>
</feature>
<protein>
    <submittedName>
        <fullName evidence="14">Uncharacterized protein</fullName>
    </submittedName>
</protein>
<dbReference type="GO" id="GO:0000977">
    <property type="term" value="F:RNA polymerase II transcription regulatory region sequence-specific DNA binding"/>
    <property type="evidence" value="ECO:0007669"/>
    <property type="project" value="TreeGrafter"/>
</dbReference>
<feature type="compositionally biased region" description="Basic residues" evidence="11">
    <location>
        <begin position="225"/>
        <end position="235"/>
    </location>
</feature>
<dbReference type="InterPro" id="IPR000967">
    <property type="entry name" value="Znf_NFX1"/>
</dbReference>
<dbReference type="SUPFAM" id="SSF57850">
    <property type="entry name" value="RING/U-box"/>
    <property type="match status" value="1"/>
</dbReference>
<evidence type="ECO:0000256" key="6">
    <source>
        <dbReference type="ARBA" id="ARBA00022833"/>
    </source>
</evidence>